<organism evidence="15 16">
    <name type="scientific">Tepidiforma thermophila (strain KCTC 52669 / CGMCC 1.13589 / G233)</name>
    <dbReference type="NCBI Taxonomy" id="2761530"/>
    <lineage>
        <taxon>Bacteria</taxon>
        <taxon>Bacillati</taxon>
        <taxon>Chloroflexota</taxon>
        <taxon>Tepidiformia</taxon>
        <taxon>Tepidiformales</taxon>
        <taxon>Tepidiformaceae</taxon>
        <taxon>Tepidiforma</taxon>
    </lineage>
</organism>
<feature type="domain" description="Tetrahydrofolate dehydrogenase/cyclohydrolase NAD(P)-binding" evidence="14">
    <location>
        <begin position="140"/>
        <end position="290"/>
    </location>
</feature>
<evidence type="ECO:0000256" key="8">
    <source>
        <dbReference type="ARBA" id="ARBA00023002"/>
    </source>
</evidence>
<comment type="catalytic activity">
    <reaction evidence="12">
        <text>(6R)-5,10-methenyltetrahydrofolate + H2O = (6R)-10-formyltetrahydrofolate + H(+)</text>
        <dbReference type="Rhea" id="RHEA:23700"/>
        <dbReference type="ChEBI" id="CHEBI:15377"/>
        <dbReference type="ChEBI" id="CHEBI:15378"/>
        <dbReference type="ChEBI" id="CHEBI:57455"/>
        <dbReference type="ChEBI" id="CHEBI:195366"/>
        <dbReference type="EC" id="3.5.4.9"/>
    </reaction>
</comment>
<dbReference type="GO" id="GO:0035999">
    <property type="term" value="P:tetrahydrofolate interconversion"/>
    <property type="evidence" value="ECO:0007669"/>
    <property type="project" value="UniProtKB-UniRule"/>
</dbReference>
<reference evidence="15 16" key="1">
    <citation type="submission" date="2017-09" db="EMBL/GenBank/DDBJ databases">
        <title>Sequencing the genomes of two abundant thermophiles in Great Basin hot springs: Thermocrinis jamiesonii and novel Chloroflexi Thermoflexus hugenholtzii.</title>
        <authorList>
            <person name="Hedlund B."/>
        </authorList>
    </citation>
    <scope>NUCLEOTIDE SEQUENCE [LARGE SCALE GENOMIC DNA]</scope>
    <source>
        <strain evidence="15 16">G233</strain>
    </source>
</reference>
<dbReference type="Proteomes" id="UP000223071">
    <property type="component" value="Unassembled WGS sequence"/>
</dbReference>
<feature type="binding site" evidence="12">
    <location>
        <position position="236"/>
    </location>
    <ligand>
        <name>NADP(+)</name>
        <dbReference type="ChEBI" id="CHEBI:58349"/>
    </ligand>
</feature>
<feature type="binding site" evidence="12">
    <location>
        <begin position="166"/>
        <end position="168"/>
    </location>
    <ligand>
        <name>NADP(+)</name>
        <dbReference type="ChEBI" id="CHEBI:58349"/>
    </ligand>
</feature>
<dbReference type="InterPro" id="IPR020631">
    <property type="entry name" value="THF_DH/CycHdrlase_NAD-bd_dom"/>
</dbReference>
<dbReference type="RefSeq" id="WP_098504505.1">
    <property type="nucleotide sequence ID" value="NZ_PDJQ01000001.1"/>
</dbReference>
<protein>
    <recommendedName>
        <fullName evidence="12">Bifunctional protein FolD</fullName>
    </recommendedName>
    <domain>
        <recommendedName>
            <fullName evidence="12">Methylenetetrahydrofolate dehydrogenase</fullName>
            <ecNumber evidence="12">1.5.1.5</ecNumber>
        </recommendedName>
    </domain>
    <domain>
        <recommendedName>
            <fullName evidence="12">Methenyltetrahydrofolate cyclohydrolase</fullName>
            <ecNumber evidence="12">3.5.4.9</ecNumber>
        </recommendedName>
    </domain>
</protein>
<dbReference type="InterPro" id="IPR036291">
    <property type="entry name" value="NAD(P)-bd_dom_sf"/>
</dbReference>
<sequence>MPAKLIDGAAIAAEIRAEVAREAAALREAGVTPGLAAIIVGDNAASISYVSMKTKACAEAGIFSETFRLPATATQDEVIALVRQLNADPRFHAILPQLPLPPQVNELAVIDALDPAKDADGLHPVNLGKLLRGELDGAIPCTPHGVVELLLRTGNDPAGKHVVVVGRSTLVGRPLAVLLSNKARGGNATVTICHTATPDLAEHTRRADIVVVAAGRAGTLTKEMVKPGAVVIDVGVNRVDAPDRPSGYRLVGDATLDVREVASWVTPYTGGVGPMTVAMLLVNTVKAARRALEGRG</sequence>
<keyword evidence="16" id="KW-1185">Reference proteome</keyword>
<keyword evidence="10 12" id="KW-0486">Methionine biosynthesis</keyword>
<evidence type="ECO:0000256" key="12">
    <source>
        <dbReference type="HAMAP-Rule" id="MF_01576"/>
    </source>
</evidence>
<dbReference type="GO" id="GO:0005829">
    <property type="term" value="C:cytosol"/>
    <property type="evidence" value="ECO:0007669"/>
    <property type="project" value="TreeGrafter"/>
</dbReference>
<keyword evidence="3 12" id="KW-0554">One-carbon metabolism</keyword>
<evidence type="ECO:0000256" key="10">
    <source>
        <dbReference type="ARBA" id="ARBA00023167"/>
    </source>
</evidence>
<dbReference type="GO" id="GO:0009086">
    <property type="term" value="P:methionine biosynthetic process"/>
    <property type="evidence" value="ECO:0007669"/>
    <property type="project" value="UniProtKB-KW"/>
</dbReference>
<comment type="caution">
    <text evidence="15">The sequence shown here is derived from an EMBL/GenBank/DDBJ whole genome shotgun (WGS) entry which is preliminary data.</text>
</comment>
<dbReference type="GO" id="GO:0000105">
    <property type="term" value="P:L-histidine biosynthetic process"/>
    <property type="evidence" value="ECO:0007669"/>
    <property type="project" value="UniProtKB-KW"/>
</dbReference>
<evidence type="ECO:0000256" key="4">
    <source>
        <dbReference type="ARBA" id="ARBA00022605"/>
    </source>
</evidence>
<dbReference type="EMBL" id="PDJQ01000001">
    <property type="protein sequence ID" value="PFG75170.1"/>
    <property type="molecule type" value="Genomic_DNA"/>
</dbReference>
<comment type="catalytic activity">
    <reaction evidence="12">
        <text>(6R)-5,10-methylene-5,6,7,8-tetrahydrofolate + NADP(+) = (6R)-5,10-methenyltetrahydrofolate + NADPH</text>
        <dbReference type="Rhea" id="RHEA:22812"/>
        <dbReference type="ChEBI" id="CHEBI:15636"/>
        <dbReference type="ChEBI" id="CHEBI:57455"/>
        <dbReference type="ChEBI" id="CHEBI:57783"/>
        <dbReference type="ChEBI" id="CHEBI:58349"/>
        <dbReference type="EC" id="1.5.1.5"/>
    </reaction>
</comment>
<dbReference type="FunFam" id="3.40.50.10860:FF:000005">
    <property type="entry name" value="C-1-tetrahydrofolate synthase, cytoplasmic, putative"/>
    <property type="match status" value="1"/>
</dbReference>
<comment type="caution">
    <text evidence="12">Lacks conserved residue(s) required for the propagation of feature annotation.</text>
</comment>
<comment type="subunit">
    <text evidence="2 12">Homodimer.</text>
</comment>
<dbReference type="GO" id="GO:0004488">
    <property type="term" value="F:methylenetetrahydrofolate dehydrogenase (NADP+) activity"/>
    <property type="evidence" value="ECO:0007669"/>
    <property type="project" value="UniProtKB-UniRule"/>
</dbReference>
<dbReference type="SUPFAM" id="SSF53223">
    <property type="entry name" value="Aminoacid dehydrogenase-like, N-terminal domain"/>
    <property type="match status" value="1"/>
</dbReference>
<feature type="domain" description="Tetrahydrofolate dehydrogenase/cyclohydrolase catalytic" evidence="13">
    <location>
        <begin position="6"/>
        <end position="120"/>
    </location>
</feature>
<dbReference type="GO" id="GO:0006164">
    <property type="term" value="P:purine nucleotide biosynthetic process"/>
    <property type="evidence" value="ECO:0007669"/>
    <property type="project" value="UniProtKB-KW"/>
</dbReference>
<dbReference type="EC" id="1.5.1.5" evidence="12"/>
<dbReference type="AlphaFoldDB" id="A0A2A9HJ61"/>
<evidence type="ECO:0000256" key="9">
    <source>
        <dbReference type="ARBA" id="ARBA00023102"/>
    </source>
</evidence>
<dbReference type="InterPro" id="IPR046346">
    <property type="entry name" value="Aminoacid_DH-like_N_sf"/>
</dbReference>
<dbReference type="Pfam" id="PF02882">
    <property type="entry name" value="THF_DHG_CYH_C"/>
    <property type="match status" value="1"/>
</dbReference>
<dbReference type="HAMAP" id="MF_01576">
    <property type="entry name" value="THF_DHG_CYH"/>
    <property type="match status" value="1"/>
</dbReference>
<keyword evidence="9 12" id="KW-0368">Histidine biosynthesis</keyword>
<accession>A0A2A9HJ61</accession>
<evidence type="ECO:0000313" key="16">
    <source>
        <dbReference type="Proteomes" id="UP000223071"/>
    </source>
</evidence>
<comment type="pathway">
    <text evidence="1 12">One-carbon metabolism; tetrahydrofolate interconversion.</text>
</comment>
<dbReference type="CDD" id="cd01080">
    <property type="entry name" value="NAD_bind_m-THF_DH_Cyclohyd"/>
    <property type="match status" value="1"/>
</dbReference>
<dbReference type="EC" id="3.5.4.9" evidence="12"/>
<evidence type="ECO:0000256" key="3">
    <source>
        <dbReference type="ARBA" id="ARBA00022563"/>
    </source>
</evidence>
<evidence type="ECO:0000256" key="5">
    <source>
        <dbReference type="ARBA" id="ARBA00022755"/>
    </source>
</evidence>
<evidence type="ECO:0000313" key="15">
    <source>
        <dbReference type="EMBL" id="PFG75170.1"/>
    </source>
</evidence>
<keyword evidence="4 12" id="KW-0028">Amino-acid biosynthesis</keyword>
<evidence type="ECO:0000256" key="7">
    <source>
        <dbReference type="ARBA" id="ARBA00022857"/>
    </source>
</evidence>
<comment type="similarity">
    <text evidence="12">Belongs to the tetrahydrofolate dehydrogenase/cyclohydrolase family.</text>
</comment>
<dbReference type="SUPFAM" id="SSF51735">
    <property type="entry name" value="NAD(P)-binding Rossmann-fold domains"/>
    <property type="match status" value="1"/>
</dbReference>
<evidence type="ECO:0000256" key="11">
    <source>
        <dbReference type="ARBA" id="ARBA00023268"/>
    </source>
</evidence>
<dbReference type="PANTHER" id="PTHR48099:SF5">
    <property type="entry name" value="C-1-TETRAHYDROFOLATE SYNTHASE, CYTOPLASMIC"/>
    <property type="match status" value="1"/>
</dbReference>
<dbReference type="UniPathway" id="UPA00193"/>
<comment type="function">
    <text evidence="12">Catalyzes the oxidation of 5,10-methylenetetrahydrofolate to 5,10-methenyltetrahydrofolate and then the hydrolysis of 5,10-methenyltetrahydrofolate to 10-formyltetrahydrofolate.</text>
</comment>
<proteinExistence type="inferred from homology"/>
<evidence type="ECO:0000256" key="2">
    <source>
        <dbReference type="ARBA" id="ARBA00011738"/>
    </source>
</evidence>
<name>A0A2A9HJ61_TEPT2</name>
<dbReference type="PANTHER" id="PTHR48099">
    <property type="entry name" value="C-1-TETRAHYDROFOLATE SYNTHASE, CYTOPLASMIC-RELATED"/>
    <property type="match status" value="1"/>
</dbReference>
<evidence type="ECO:0000259" key="13">
    <source>
        <dbReference type="Pfam" id="PF00763"/>
    </source>
</evidence>
<keyword evidence="6 12" id="KW-0378">Hydrolase</keyword>
<keyword evidence="8 12" id="KW-0560">Oxidoreductase</keyword>
<gene>
    <name evidence="12" type="primary">folD</name>
    <name evidence="15" type="ORF">A9A59_2436</name>
</gene>
<dbReference type="PRINTS" id="PR00085">
    <property type="entry name" value="THFDHDRGNASE"/>
</dbReference>
<dbReference type="InterPro" id="IPR020630">
    <property type="entry name" value="THF_DH/CycHdrlase_cat_dom"/>
</dbReference>
<dbReference type="GO" id="GO:0004477">
    <property type="term" value="F:methenyltetrahydrofolate cyclohydrolase activity"/>
    <property type="evidence" value="ECO:0007669"/>
    <property type="project" value="UniProtKB-UniRule"/>
</dbReference>
<evidence type="ECO:0000256" key="6">
    <source>
        <dbReference type="ARBA" id="ARBA00022801"/>
    </source>
</evidence>
<dbReference type="InterPro" id="IPR000672">
    <property type="entry name" value="THF_DH/CycHdrlase"/>
</dbReference>
<keyword evidence="5 12" id="KW-0658">Purine biosynthesis</keyword>
<dbReference type="Gene3D" id="3.40.50.10860">
    <property type="entry name" value="Leucine Dehydrogenase, chain A, domain 1"/>
    <property type="match status" value="1"/>
</dbReference>
<keyword evidence="7 12" id="KW-0521">NADP</keyword>
<evidence type="ECO:0000256" key="1">
    <source>
        <dbReference type="ARBA" id="ARBA00004777"/>
    </source>
</evidence>
<evidence type="ECO:0000259" key="14">
    <source>
        <dbReference type="Pfam" id="PF02882"/>
    </source>
</evidence>
<keyword evidence="11 12" id="KW-0511">Multifunctional enzyme</keyword>
<dbReference type="Gene3D" id="3.40.50.720">
    <property type="entry name" value="NAD(P)-binding Rossmann-like Domain"/>
    <property type="match status" value="1"/>
</dbReference>
<dbReference type="FunFam" id="3.40.50.720:FF:000189">
    <property type="entry name" value="Bifunctional protein FolD"/>
    <property type="match status" value="1"/>
</dbReference>
<dbReference type="Pfam" id="PF00763">
    <property type="entry name" value="THF_DHG_CYH"/>
    <property type="match status" value="1"/>
</dbReference>